<dbReference type="InterPro" id="IPR036291">
    <property type="entry name" value="NAD(P)-bd_dom_sf"/>
</dbReference>
<evidence type="ECO:0000313" key="4">
    <source>
        <dbReference type="EMBL" id="AER67229.1"/>
    </source>
</evidence>
<dbReference type="InterPro" id="IPR011128">
    <property type="entry name" value="G3P_DH_NAD-dep_N"/>
</dbReference>
<keyword evidence="1" id="KW-0560">Oxidoreductase</keyword>
<dbReference type="SUPFAM" id="SSF48179">
    <property type="entry name" value="6-phosphogluconate dehydrogenase C-terminal domain-like"/>
    <property type="match status" value="1"/>
</dbReference>
<dbReference type="KEGG" id="tli:Tlie_1506"/>
<dbReference type="HOGENOM" id="CLU_056511_2_0_0"/>
<dbReference type="GO" id="GO:0046168">
    <property type="term" value="P:glycerol-3-phosphate catabolic process"/>
    <property type="evidence" value="ECO:0007669"/>
    <property type="project" value="InterPro"/>
</dbReference>
<dbReference type="PANTHER" id="PTHR38015:SF1">
    <property type="entry name" value="OPINE DEHYDROGENASE DOMAIN-CONTAINING PROTEIN"/>
    <property type="match status" value="1"/>
</dbReference>
<dbReference type="EMBL" id="CP003096">
    <property type="protein sequence ID" value="AER67229.1"/>
    <property type="molecule type" value="Genomic_DNA"/>
</dbReference>
<dbReference type="GO" id="GO:0016616">
    <property type="term" value="F:oxidoreductase activity, acting on the CH-OH group of donors, NAD or NADP as acceptor"/>
    <property type="evidence" value="ECO:0007669"/>
    <property type="project" value="InterPro"/>
</dbReference>
<dbReference type="GO" id="GO:0051287">
    <property type="term" value="F:NAD binding"/>
    <property type="evidence" value="ECO:0007669"/>
    <property type="project" value="InterPro"/>
</dbReference>
<dbReference type="Pfam" id="PF01210">
    <property type="entry name" value="NAD_Gly3P_dh_N"/>
    <property type="match status" value="1"/>
</dbReference>
<dbReference type="PANTHER" id="PTHR38015">
    <property type="entry name" value="BLR6086 PROTEIN"/>
    <property type="match status" value="1"/>
</dbReference>
<accession>G7V7B3</accession>
<reference evidence="5" key="1">
    <citation type="submission" date="2011-10" db="EMBL/GenBank/DDBJ databases">
        <title>The complete genome of chromosome of Thermovirga lienii DSM 17291.</title>
        <authorList>
            <consortium name="US DOE Joint Genome Institute (JGI-PGF)"/>
            <person name="Lucas S."/>
            <person name="Copeland A."/>
            <person name="Lapidus A."/>
            <person name="Glavina del Rio T."/>
            <person name="Dalin E."/>
            <person name="Tice H."/>
            <person name="Bruce D."/>
            <person name="Goodwin L."/>
            <person name="Pitluck S."/>
            <person name="Peters L."/>
            <person name="Mikhailova N."/>
            <person name="Saunders E."/>
            <person name="Kyrpides N."/>
            <person name="Mavromatis K."/>
            <person name="Ivanova N."/>
            <person name="Last F.I."/>
            <person name="Brettin T."/>
            <person name="Detter J.C."/>
            <person name="Han C."/>
            <person name="Larimer F."/>
            <person name="Land M."/>
            <person name="Hauser L."/>
            <person name="Markowitz V."/>
            <person name="Cheng J.-F."/>
            <person name="Hugenholtz P."/>
            <person name="Woyke T."/>
            <person name="Wu D."/>
            <person name="Spring S."/>
            <person name="Schroeder M."/>
            <person name="Brambilla E.-M."/>
            <person name="Klenk H.-P."/>
            <person name="Eisen J.A."/>
        </authorList>
    </citation>
    <scope>NUCLEOTIDE SEQUENCE [LARGE SCALE GENOMIC DNA]</scope>
    <source>
        <strain evidence="5">ATCC BAA-1197 / DSM 17291 / Cas60314</strain>
    </source>
</reference>
<reference evidence="4 5" key="2">
    <citation type="journal article" date="2012" name="Stand. Genomic Sci.">
        <title>Genome sequence of the moderately thermophilic, amino-acid-degrading and sulfur-reducing bacterium Thermovirga lienii type strain (Cas60314(T)).</title>
        <authorList>
            <person name="Goker M."/>
            <person name="Saunders E."/>
            <person name="Lapidus A."/>
            <person name="Nolan M."/>
            <person name="Lucas S."/>
            <person name="Hammon N."/>
            <person name="Deshpande S."/>
            <person name="Cheng J.F."/>
            <person name="Han C."/>
            <person name="Tapia R."/>
            <person name="Goodwin L.A."/>
            <person name="Pitluck S."/>
            <person name="Liolios K."/>
            <person name="Mavromatis K."/>
            <person name="Pagani I."/>
            <person name="Ivanova N."/>
            <person name="Mikhailova N."/>
            <person name="Pati A."/>
            <person name="Chen A."/>
            <person name="Palaniappan K."/>
            <person name="Land M."/>
            <person name="Chang Y.J."/>
            <person name="Jeffries C.D."/>
            <person name="Brambilla E.M."/>
            <person name="Rohde M."/>
            <person name="Spring S."/>
            <person name="Detter J.C."/>
            <person name="Woyke T."/>
            <person name="Bristow J."/>
            <person name="Eisen J.A."/>
            <person name="Markowitz V."/>
            <person name="Hugenholtz P."/>
            <person name="Kyrpides N.C."/>
            <person name="Klenk H.P."/>
        </authorList>
    </citation>
    <scope>NUCLEOTIDE SEQUENCE [LARGE SCALE GENOMIC DNA]</scope>
    <source>
        <strain evidence="5">ATCC BAA-1197 / DSM 17291 / Cas60314</strain>
    </source>
</reference>
<evidence type="ECO:0000256" key="1">
    <source>
        <dbReference type="ARBA" id="ARBA00023002"/>
    </source>
</evidence>
<evidence type="ECO:0000259" key="3">
    <source>
        <dbReference type="Pfam" id="PF02317"/>
    </source>
</evidence>
<organism evidence="4 5">
    <name type="scientific">Thermovirga lienii (strain ATCC BAA-1197 / DSM 17291 / Cas60314)</name>
    <dbReference type="NCBI Taxonomy" id="580340"/>
    <lineage>
        <taxon>Bacteria</taxon>
        <taxon>Thermotogati</taxon>
        <taxon>Synergistota</taxon>
        <taxon>Synergistia</taxon>
        <taxon>Synergistales</taxon>
        <taxon>Thermovirgaceae</taxon>
        <taxon>Thermovirga</taxon>
    </lineage>
</organism>
<dbReference type="STRING" id="580340.Tlie_1506"/>
<proteinExistence type="predicted"/>
<gene>
    <name evidence="4" type="ordered locus">Tlie_1506</name>
</gene>
<protein>
    <submittedName>
        <fullName evidence="4">NAD/NADP octopine/nopaline dehydrogenase</fullName>
    </submittedName>
</protein>
<dbReference type="InterPro" id="IPR051729">
    <property type="entry name" value="Opine/Lysopine_DH"/>
</dbReference>
<keyword evidence="5" id="KW-1185">Reference proteome</keyword>
<dbReference type="SUPFAM" id="SSF51735">
    <property type="entry name" value="NAD(P)-binding Rossmann-fold domains"/>
    <property type="match status" value="1"/>
</dbReference>
<dbReference type="InterPro" id="IPR003421">
    <property type="entry name" value="Opine_DH"/>
</dbReference>
<evidence type="ECO:0000259" key="2">
    <source>
        <dbReference type="Pfam" id="PF01210"/>
    </source>
</evidence>
<dbReference type="Gene3D" id="3.40.50.720">
    <property type="entry name" value="NAD(P)-binding Rossmann-like Domain"/>
    <property type="match status" value="1"/>
</dbReference>
<dbReference type="InterPro" id="IPR013328">
    <property type="entry name" value="6PGD_dom2"/>
</dbReference>
<dbReference type="Proteomes" id="UP000005868">
    <property type="component" value="Chromosome"/>
</dbReference>
<dbReference type="Gene3D" id="1.10.1040.10">
    <property type="entry name" value="N-(1-d-carboxylethyl)-l-norvaline Dehydrogenase, domain 2"/>
    <property type="match status" value="1"/>
</dbReference>
<dbReference type="Pfam" id="PF02317">
    <property type="entry name" value="Octopine_DH"/>
    <property type="match status" value="1"/>
</dbReference>
<dbReference type="AlphaFoldDB" id="G7V7B3"/>
<dbReference type="eggNOG" id="COG0240">
    <property type="taxonomic scope" value="Bacteria"/>
</dbReference>
<feature type="domain" description="Opine dehydrogenase" evidence="3">
    <location>
        <begin position="186"/>
        <end position="331"/>
    </location>
</feature>
<feature type="domain" description="Glycerol-3-phosphate dehydrogenase NAD-dependent N-terminal" evidence="2">
    <location>
        <begin position="3"/>
        <end position="105"/>
    </location>
</feature>
<sequence length="361" mass="40396">MKFAVLGSGNGARAWCAQIAAKNYPVIMWEPLEETEDFKKIREEKEMFLEGDINVGGKLLGATMDIAEAVKGASFILVIVPSFAHEPIFKKMIPYLEDGQNIVIVPGNFGGLRLRKMMKEAGIEKNITISETASMPYACRIDTYNKVMVYKKKFSMKMGTSPSSKNEEILAVMNDIFDGYVKYLPAENLLEVDFDNINYTLHPFPVLLNYGEIEKNGKTFRHYIDGITPIISEKMHKLDEERIMAGKALGLNLQDCLSQLKMYYGDNDAKTIYEYVNSDESPYKDLVGQSVYGRYLTEDVPGVIVPILLLAQKAGLELPVAELVVKLASFLHDKDYLATGTTLETLGIEDLSIPEIINLTS</sequence>
<evidence type="ECO:0000313" key="5">
    <source>
        <dbReference type="Proteomes" id="UP000005868"/>
    </source>
</evidence>
<name>G7V7B3_THELD</name>
<dbReference type="InterPro" id="IPR008927">
    <property type="entry name" value="6-PGluconate_DH-like_C_sf"/>
</dbReference>